<reference evidence="1 2" key="1">
    <citation type="submission" date="2023-07" db="EMBL/GenBank/DDBJ databases">
        <title>Genomic Encyclopedia of Type Strains, Phase IV (KMG-IV): sequencing the most valuable type-strain genomes for metagenomic binning, comparative biology and taxonomic classification.</title>
        <authorList>
            <person name="Goeker M."/>
        </authorList>
    </citation>
    <scope>NUCLEOTIDE SEQUENCE [LARGE SCALE GENOMIC DNA]</scope>
    <source>
        <strain evidence="1 2">DSM 16419</strain>
    </source>
</reference>
<name>A0ABU0GV68_9BACL</name>
<dbReference type="EMBL" id="JAUSWB010000005">
    <property type="protein sequence ID" value="MDQ0429251.1"/>
    <property type="molecule type" value="Genomic_DNA"/>
</dbReference>
<evidence type="ECO:0000313" key="1">
    <source>
        <dbReference type="EMBL" id="MDQ0429251.1"/>
    </source>
</evidence>
<accession>A0ABU0GV68</accession>
<comment type="caution">
    <text evidence="1">The sequence shown here is derived from an EMBL/GenBank/DDBJ whole genome shotgun (WGS) entry which is preliminary data.</text>
</comment>
<evidence type="ECO:0000313" key="2">
    <source>
        <dbReference type="Proteomes" id="UP001241988"/>
    </source>
</evidence>
<protein>
    <submittedName>
        <fullName evidence="1">Uncharacterized protein</fullName>
    </submittedName>
</protein>
<dbReference type="Proteomes" id="UP001241988">
    <property type="component" value="Unassembled WGS sequence"/>
</dbReference>
<proteinExistence type="predicted"/>
<gene>
    <name evidence="1" type="ORF">QOZ98_002079</name>
</gene>
<sequence>MVELNYLTYNNENLKKANFTEREGRKAMSLTVEKRKVVRLPGSRSVSHG</sequence>
<keyword evidence="2" id="KW-1185">Reference proteome</keyword>
<organism evidence="1 2">
    <name type="scientific">Planomicrobium stackebrandtii</name>
    <dbReference type="NCBI Taxonomy" id="253160"/>
    <lineage>
        <taxon>Bacteria</taxon>
        <taxon>Bacillati</taxon>
        <taxon>Bacillota</taxon>
        <taxon>Bacilli</taxon>
        <taxon>Bacillales</taxon>
        <taxon>Caryophanaceae</taxon>
        <taxon>Planomicrobium</taxon>
    </lineage>
</organism>